<dbReference type="AlphaFoldDB" id="A0A7L4ZUC4"/>
<accession>A0A7L4ZUC4</accession>
<dbReference type="Proteomes" id="UP000326380">
    <property type="component" value="Unassembled WGS sequence"/>
</dbReference>
<dbReference type="PROSITE" id="PS51257">
    <property type="entry name" value="PROKAR_LIPOPROTEIN"/>
    <property type="match status" value="1"/>
</dbReference>
<reference evidence="1 2" key="1">
    <citation type="submission" date="2019-09" db="EMBL/GenBank/DDBJ databases">
        <title>Genome sequence of Hymenobacter sp. M3.</title>
        <authorList>
            <person name="Srinivasan S."/>
        </authorList>
    </citation>
    <scope>NUCLEOTIDE SEQUENCE [LARGE SCALE GENOMIC DNA]</scope>
    <source>
        <strain evidence="1 2">M3</strain>
    </source>
</reference>
<name>A0A7L4ZUC4_9BACT</name>
<dbReference type="RefSeq" id="WP_151077532.1">
    <property type="nucleotide sequence ID" value="NZ_CP047647.1"/>
</dbReference>
<keyword evidence="2" id="KW-1185">Reference proteome</keyword>
<dbReference type="EMBL" id="VTWU01000001">
    <property type="protein sequence ID" value="KAA9339831.1"/>
    <property type="molecule type" value="Genomic_DNA"/>
</dbReference>
<evidence type="ECO:0000313" key="1">
    <source>
        <dbReference type="EMBL" id="KAA9339831.1"/>
    </source>
</evidence>
<protein>
    <submittedName>
        <fullName evidence="1">Uncharacterized protein</fullName>
    </submittedName>
</protein>
<evidence type="ECO:0000313" key="2">
    <source>
        <dbReference type="Proteomes" id="UP000326380"/>
    </source>
</evidence>
<organism evidence="1 2">
    <name type="scientific">Hymenobacter busanensis</name>
    <dbReference type="NCBI Taxonomy" id="2607656"/>
    <lineage>
        <taxon>Bacteria</taxon>
        <taxon>Pseudomonadati</taxon>
        <taxon>Bacteroidota</taxon>
        <taxon>Cytophagia</taxon>
        <taxon>Cytophagales</taxon>
        <taxon>Hymenobacteraceae</taxon>
        <taxon>Hymenobacter</taxon>
    </lineage>
</organism>
<proteinExistence type="predicted"/>
<comment type="caution">
    <text evidence="1">The sequence shown here is derived from an EMBL/GenBank/DDBJ whole genome shotgun (WGS) entry which is preliminary data.</text>
</comment>
<gene>
    <name evidence="1" type="ORF">F0P96_04235</name>
</gene>
<sequence length="251" mass="28744">MKIEFTELNYNMKHVAAFKWMALFFVIVTFSSCSNKSERDAVVKVANEFGGSVTGTIGYVKTTEKFKKSGKYFQLLVEDLDASFFNYYSDLRVPASKSAFIFFDNIKKDEFNYDFIRVIYRYSLREEIYEYSVNDLLFFKNNESVVGKMVKAMCNGNCMIVSKYFDKNVFNQYAVNRICDSLRVFDNAVKGNRLIVDIKGFDVVSAKPHAIKVFTVVKAAKLSKAISVIIEPDNGSRFIAGLYISNTFVKK</sequence>